<proteinExistence type="predicted"/>
<evidence type="ECO:0000313" key="3">
    <source>
        <dbReference type="EMBL" id="ONH84274.1"/>
    </source>
</evidence>
<protein>
    <submittedName>
        <fullName evidence="3">Uncharacterized protein</fullName>
    </submittedName>
</protein>
<dbReference type="PROSITE" id="PS51318">
    <property type="entry name" value="TAT"/>
    <property type="match status" value="1"/>
</dbReference>
<feature type="chain" id="PRO_5010562470" evidence="2">
    <location>
        <begin position="35"/>
        <end position="468"/>
    </location>
</feature>
<dbReference type="AlphaFoldDB" id="A0A1S8D969"/>
<dbReference type="Proteomes" id="UP000054844">
    <property type="component" value="Unassembled WGS sequence"/>
</dbReference>
<sequence length="468" mass="53388">MSHACPPAGPRRRALVAALGLGAAAAAAPPRALALEQRNAVSFLRGPYNEAFFFRHNASYRTSAAMHFFHSKQHDLLQQTPLAERARFDQLLNDQSVAWLRDPPRTEPQMEYYSEFVDRGMHTLFRTIDWTHMHHEQTYDIMSERGIPWPEKKRWTDRAVRYYLTMQSRGVPRSCAPLDVTMRRAGLMMKPYFTYFRNYYPKDQTLFFIAHWWHPAVYEAMMMAGNGPGQEQALAQVNGLMHQRMIGDGQSLEGRPQRMILSRELMPRYAMMSPESANIFDNLHMLHGIAYDILAYEGWNPEQKRAELYRVIHAMGYQPGDETLARKFPLPRPADQVDPRVYWPWLRGPQGAMSRIMMEMMAEMMPSMMPGMSPAQHERVMQAVSMKMAPGMASGEQEGSLHDALMRAMPGMRMMPGAVEPGETPQTMVDAMMAGWREKHGSMPDLPALDMSREPSLPPAPAAVAEAR</sequence>
<gene>
    <name evidence="3" type="ORF">APZ41_005265</name>
</gene>
<evidence type="ECO:0000256" key="1">
    <source>
        <dbReference type="SAM" id="MobiDB-lite"/>
    </source>
</evidence>
<feature type="region of interest" description="Disordered" evidence="1">
    <location>
        <begin position="439"/>
        <end position="468"/>
    </location>
</feature>
<dbReference type="STRING" id="207340.APZ41_005265"/>
<dbReference type="InterPro" id="IPR006311">
    <property type="entry name" value="TAT_signal"/>
</dbReference>
<comment type="caution">
    <text evidence="3">The sequence shown here is derived from an EMBL/GenBank/DDBJ whole genome shotgun (WGS) entry which is preliminary data.</text>
</comment>
<feature type="signal peptide" evidence="2">
    <location>
        <begin position="1"/>
        <end position="34"/>
    </location>
</feature>
<evidence type="ECO:0000313" key="4">
    <source>
        <dbReference type="Proteomes" id="UP000054844"/>
    </source>
</evidence>
<keyword evidence="2" id="KW-0732">Signal</keyword>
<evidence type="ECO:0000256" key="2">
    <source>
        <dbReference type="SAM" id="SignalP"/>
    </source>
</evidence>
<dbReference type="EMBL" id="LLWF02000010">
    <property type="protein sequence ID" value="ONH84274.1"/>
    <property type="molecule type" value="Genomic_DNA"/>
</dbReference>
<reference evidence="3" key="1">
    <citation type="submission" date="2016-12" db="EMBL/GenBank/DDBJ databases">
        <title>Draft genome sequence of Roseomonas mucosa strain AU37, isolated from a peripheral intravenous catheter.</title>
        <authorList>
            <person name="Choudhury M.A."/>
            <person name="Sidjabat H.E."/>
            <person name="Wailan A.M."/>
            <person name="Zhang L."/>
            <person name="Marsh N.M."/>
            <person name="Rickard C.M."/>
            <person name="Davies M."/>
            <person name="Mcmillan D.J."/>
        </authorList>
    </citation>
    <scope>NUCLEOTIDE SEQUENCE [LARGE SCALE GENOMIC DNA]</scope>
    <source>
        <strain evidence="3">AU37</strain>
    </source>
</reference>
<accession>A0A1S8D969</accession>
<organism evidence="3 4">
    <name type="scientific">Roseomonas mucosa</name>
    <dbReference type="NCBI Taxonomy" id="207340"/>
    <lineage>
        <taxon>Bacteria</taxon>
        <taxon>Pseudomonadati</taxon>
        <taxon>Pseudomonadota</taxon>
        <taxon>Alphaproteobacteria</taxon>
        <taxon>Acetobacterales</taxon>
        <taxon>Roseomonadaceae</taxon>
        <taxon>Roseomonas</taxon>
    </lineage>
</organism>
<name>A0A1S8D969_9PROT</name>
<keyword evidence="4" id="KW-1185">Reference proteome</keyword>